<feature type="region of interest" description="Disordered" evidence="1">
    <location>
        <begin position="216"/>
        <end position="307"/>
    </location>
</feature>
<feature type="compositionally biased region" description="Low complexity" evidence="1">
    <location>
        <begin position="219"/>
        <end position="264"/>
    </location>
</feature>
<sequence>MPKNEPVIIGRQVKDMYGTLVGKVLGTLTDIDGSIQTVGVDCGSEGLKQIQYEQLVLQEDIVIYIPKWRLQAQKFLREKGLTIRRINALEDIVSENGEMRDDADVIQNKYKSKLVTLDQIESKIRAEFLVRLGEIEDQEKVVKEILFDAKVQIKSEEISESTFGIIQMHANNILERFSHEKTEIGKVQNRIDDLSLEHSESIENPKQYIQQSAMTYLDSSTSPEPESISPEPESISPEPESTLPEPESTLPEPESTLPEPESTLPEPPVECADSHTPVPTANSNDPDVSSQPDESDWLSRMKSEEQA</sequence>
<organism evidence="3">
    <name type="scientific">uncultured marine thaumarchaeote KM3_67_A04</name>
    <dbReference type="NCBI Taxonomy" id="1456230"/>
    <lineage>
        <taxon>Archaea</taxon>
        <taxon>Nitrososphaerota</taxon>
        <taxon>environmental samples</taxon>
    </lineage>
</organism>
<protein>
    <recommendedName>
        <fullName evidence="2">CdvA-like coiled-coil domain-containing protein</fullName>
    </recommendedName>
</protein>
<proteinExistence type="predicted"/>
<feature type="domain" description="CdvA-like coiled-coil" evidence="2">
    <location>
        <begin position="84"/>
        <end position="203"/>
    </location>
</feature>
<feature type="compositionally biased region" description="Basic and acidic residues" evidence="1">
    <location>
        <begin position="297"/>
        <end position="307"/>
    </location>
</feature>
<evidence type="ECO:0000259" key="2">
    <source>
        <dbReference type="Pfam" id="PF18822"/>
    </source>
</evidence>
<evidence type="ECO:0000256" key="1">
    <source>
        <dbReference type="SAM" id="MobiDB-lite"/>
    </source>
</evidence>
<dbReference type="InterPro" id="IPR041461">
    <property type="entry name" value="CdvA_CC"/>
</dbReference>
<reference evidence="3" key="1">
    <citation type="journal article" date="2014" name="Genome Biol. Evol.">
        <title>Pangenome evidence for extensive interdomain horizontal transfer affecting lineage core and shell genes in uncultured planktonic thaumarchaeota and euryarchaeota.</title>
        <authorList>
            <person name="Deschamps P."/>
            <person name="Zivanovic Y."/>
            <person name="Moreira D."/>
            <person name="Rodriguez-Valera F."/>
            <person name="Lopez-Garcia P."/>
        </authorList>
    </citation>
    <scope>NUCLEOTIDE SEQUENCE</scope>
</reference>
<feature type="compositionally biased region" description="Polar residues" evidence="1">
    <location>
        <begin position="277"/>
        <end position="292"/>
    </location>
</feature>
<dbReference type="Pfam" id="PF18822">
    <property type="entry name" value="CdvA"/>
    <property type="match status" value="1"/>
</dbReference>
<name>A0A075HGG8_9ARCH</name>
<dbReference type="AlphaFoldDB" id="A0A075HGG8"/>
<dbReference type="EMBL" id="KF900997">
    <property type="protein sequence ID" value="AIF14300.1"/>
    <property type="molecule type" value="Genomic_DNA"/>
</dbReference>
<accession>A0A075HGG8</accession>
<evidence type="ECO:0000313" key="3">
    <source>
        <dbReference type="EMBL" id="AIF14300.1"/>
    </source>
</evidence>